<accession>A0A2P4XEE9</accession>
<reference evidence="3 4" key="1">
    <citation type="journal article" date="2017" name="Genome Biol. Evol.">
        <title>Phytophthora megakarya and P. palmivora, closely related causal agents of cacao black pod rot, underwent increases in genome sizes and gene numbers by different mechanisms.</title>
        <authorList>
            <person name="Ali S.S."/>
            <person name="Shao J."/>
            <person name="Lary D.J."/>
            <person name="Kronmiller B."/>
            <person name="Shen D."/>
            <person name="Strem M.D."/>
            <person name="Amoako-Attah I."/>
            <person name="Akrofi A.Y."/>
            <person name="Begoude B.A."/>
            <person name="Ten Hoopen G.M."/>
            <person name="Coulibaly K."/>
            <person name="Kebe B.I."/>
            <person name="Melnick R.L."/>
            <person name="Guiltinan M.J."/>
            <person name="Tyler B.M."/>
            <person name="Meinhardt L.W."/>
            <person name="Bailey B.A."/>
        </authorList>
    </citation>
    <scope>NUCLEOTIDE SEQUENCE [LARGE SCALE GENOMIC DNA]</scope>
    <source>
        <strain evidence="4">sbr112.9</strain>
    </source>
</reference>
<protein>
    <recommendedName>
        <fullName evidence="2">PiggyBac transposable element-derived protein domain-containing protein</fullName>
    </recommendedName>
</protein>
<evidence type="ECO:0000256" key="1">
    <source>
        <dbReference type="SAM" id="MobiDB-lite"/>
    </source>
</evidence>
<proteinExistence type="predicted"/>
<feature type="region of interest" description="Disordered" evidence="1">
    <location>
        <begin position="24"/>
        <end position="55"/>
    </location>
</feature>
<sequence>MTEWIDPKEFKRLWRALVKAGWKARPPSVDTEQAGGMDATVPADTEQGDDMEDSVATNTDQDTAVLTNAEISLDAFDSPHFIDAMRAKRLFGPVDADDVNISENLLVPEEEVESVSDPVDAPVDLSDSFESKVESDDEFEDGSSEFAQDDMAMRAMAATGWEKRWYHIAKESEAYRIKCIPSVPAAQHAKQIEALAKDPTKKVQSLEVLIEKLTKTRSIKAHEILYIVGLLIARSLCGHTDGLDKHWRTEGDGAIPRGTFSRYMTRDRFTTILRYLHFQSSSVEVPTTDRAWKVRPVLQTLERAFRRGYRLGSRISFDEGTIPNRSKFNPVRVYNKDKPHKYGTKVYMTCCAESGYCSLIEVYLGASDEAKNAKTPAERETSKEKAKDVAQNAAIRNITKALDGQPGKRLIVADNFYSSCALAIALLERGYYY</sequence>
<feature type="non-terminal residue" evidence="3">
    <location>
        <position position="433"/>
    </location>
</feature>
<keyword evidence="4" id="KW-1185">Reference proteome</keyword>
<evidence type="ECO:0000313" key="3">
    <source>
        <dbReference type="EMBL" id="POM63922.1"/>
    </source>
</evidence>
<comment type="caution">
    <text evidence="3">The sequence shown here is derived from an EMBL/GenBank/DDBJ whole genome shotgun (WGS) entry which is preliminary data.</text>
</comment>
<dbReference type="PANTHER" id="PTHR46599:SF3">
    <property type="entry name" value="PIGGYBAC TRANSPOSABLE ELEMENT-DERIVED PROTEIN 4"/>
    <property type="match status" value="1"/>
</dbReference>
<evidence type="ECO:0000259" key="2">
    <source>
        <dbReference type="Pfam" id="PF13843"/>
    </source>
</evidence>
<dbReference type="Proteomes" id="UP000237271">
    <property type="component" value="Unassembled WGS sequence"/>
</dbReference>
<organism evidence="3 4">
    <name type="scientific">Phytophthora palmivora</name>
    <dbReference type="NCBI Taxonomy" id="4796"/>
    <lineage>
        <taxon>Eukaryota</taxon>
        <taxon>Sar</taxon>
        <taxon>Stramenopiles</taxon>
        <taxon>Oomycota</taxon>
        <taxon>Peronosporomycetes</taxon>
        <taxon>Peronosporales</taxon>
        <taxon>Peronosporaceae</taxon>
        <taxon>Phytophthora</taxon>
    </lineage>
</organism>
<dbReference type="InterPro" id="IPR029526">
    <property type="entry name" value="PGBD"/>
</dbReference>
<dbReference type="PANTHER" id="PTHR46599">
    <property type="entry name" value="PIGGYBAC TRANSPOSABLE ELEMENT-DERIVED PROTEIN 4"/>
    <property type="match status" value="1"/>
</dbReference>
<dbReference type="Pfam" id="PF13843">
    <property type="entry name" value="DDE_Tnp_1_7"/>
    <property type="match status" value="1"/>
</dbReference>
<evidence type="ECO:0000313" key="4">
    <source>
        <dbReference type="Proteomes" id="UP000237271"/>
    </source>
</evidence>
<gene>
    <name evidence="3" type="ORF">PHPALM_20618</name>
</gene>
<feature type="domain" description="PiggyBac transposable element-derived protein" evidence="2">
    <location>
        <begin position="214"/>
        <end position="432"/>
    </location>
</feature>
<name>A0A2P4XEE9_9STRA</name>
<dbReference type="EMBL" id="NCKW01011252">
    <property type="protein sequence ID" value="POM63922.1"/>
    <property type="molecule type" value="Genomic_DNA"/>
</dbReference>
<dbReference type="OrthoDB" id="118105at2759"/>
<dbReference type="AlphaFoldDB" id="A0A2P4XEE9"/>